<reference evidence="1 2" key="1">
    <citation type="journal article" date="2019" name="Int. J. Syst. Evol. Microbiol.">
        <title>The Global Catalogue of Microorganisms (GCM) 10K type strain sequencing project: providing services to taxonomists for standard genome sequencing and annotation.</title>
        <authorList>
            <consortium name="The Broad Institute Genomics Platform"/>
            <consortium name="The Broad Institute Genome Sequencing Center for Infectious Disease"/>
            <person name="Wu L."/>
            <person name="Ma J."/>
        </authorList>
    </citation>
    <scope>NUCLEOTIDE SEQUENCE [LARGE SCALE GENOMIC DNA]</scope>
    <source>
        <strain evidence="1 2">JCM 15481</strain>
    </source>
</reference>
<name>A0ABN2X9Q5_9ACTN</name>
<organism evidence="1 2">
    <name type="scientific">Streptomyces synnematoformans</name>
    <dbReference type="NCBI Taxonomy" id="415721"/>
    <lineage>
        <taxon>Bacteria</taxon>
        <taxon>Bacillati</taxon>
        <taxon>Actinomycetota</taxon>
        <taxon>Actinomycetes</taxon>
        <taxon>Kitasatosporales</taxon>
        <taxon>Streptomycetaceae</taxon>
        <taxon>Streptomyces</taxon>
    </lineage>
</organism>
<keyword evidence="2" id="KW-1185">Reference proteome</keyword>
<dbReference type="Proteomes" id="UP001500443">
    <property type="component" value="Unassembled WGS sequence"/>
</dbReference>
<evidence type="ECO:0000313" key="2">
    <source>
        <dbReference type="Proteomes" id="UP001500443"/>
    </source>
</evidence>
<gene>
    <name evidence="1" type="ORF">GCM10009802_03280</name>
</gene>
<accession>A0ABN2X9Q5</accession>
<comment type="caution">
    <text evidence="1">The sequence shown here is derived from an EMBL/GenBank/DDBJ whole genome shotgun (WGS) entry which is preliminary data.</text>
</comment>
<sequence>MSVSLCKHAFPIQPPDGSLGVPGPCAGCGITYEERQRQLEADAARIRLRTAREGACEFCGRIRMLFRFQRAARPWDEKEPPVRRLCTPCWGAADITAEVTGFGDFHDVFDNGTDEQLENFVFGGGR</sequence>
<dbReference type="RefSeq" id="WP_344287062.1">
    <property type="nucleotide sequence ID" value="NZ_BAAAPF010000003.1"/>
</dbReference>
<evidence type="ECO:0000313" key="1">
    <source>
        <dbReference type="EMBL" id="GAA2107856.1"/>
    </source>
</evidence>
<protein>
    <submittedName>
        <fullName evidence="1">Uncharacterized protein</fullName>
    </submittedName>
</protein>
<dbReference type="EMBL" id="BAAAPF010000003">
    <property type="protein sequence ID" value="GAA2107856.1"/>
    <property type="molecule type" value="Genomic_DNA"/>
</dbReference>
<proteinExistence type="predicted"/>